<accession>A0ACB7T5X8</accession>
<dbReference type="EMBL" id="CM023491">
    <property type="protein sequence ID" value="KAH6941697.1"/>
    <property type="molecule type" value="Genomic_DNA"/>
</dbReference>
<comment type="caution">
    <text evidence="1">The sequence shown here is derived from an EMBL/GenBank/DDBJ whole genome shotgun (WGS) entry which is preliminary data.</text>
</comment>
<evidence type="ECO:0000313" key="2">
    <source>
        <dbReference type="Proteomes" id="UP000821845"/>
    </source>
</evidence>
<dbReference type="Proteomes" id="UP000821845">
    <property type="component" value="Chromosome 11"/>
</dbReference>
<evidence type="ECO:0000313" key="1">
    <source>
        <dbReference type="EMBL" id="KAH6941697.1"/>
    </source>
</evidence>
<gene>
    <name evidence="1" type="ORF">HPB50_022689</name>
</gene>
<proteinExistence type="predicted"/>
<protein>
    <submittedName>
        <fullName evidence="1">Uncharacterized protein</fullName>
    </submittedName>
</protein>
<sequence length="212" mass="23395">MSYAPRTQSHSLPVHRETGNSAVEEAQSSQISEHRSRVPSSDDLPCPGLGQQYSLIGPPPSRTFAAGVRWQRRHSAARNSVPPWRARETALSERAGLSRWRAHRRREGPRGPTCLSVARRGRDKRSWLRPPTSPTESAVLWRSNYGAPSLRSLHVSGRCARDAAAAAAREPLRRLRHAGGSSVCGPPSQPARATPPRDHRRQRDIDISIPAP</sequence>
<name>A0ACB7T5X8_HYAAI</name>
<keyword evidence="2" id="KW-1185">Reference proteome</keyword>
<organism evidence="1 2">
    <name type="scientific">Hyalomma asiaticum</name>
    <name type="common">Tick</name>
    <dbReference type="NCBI Taxonomy" id="266040"/>
    <lineage>
        <taxon>Eukaryota</taxon>
        <taxon>Metazoa</taxon>
        <taxon>Ecdysozoa</taxon>
        <taxon>Arthropoda</taxon>
        <taxon>Chelicerata</taxon>
        <taxon>Arachnida</taxon>
        <taxon>Acari</taxon>
        <taxon>Parasitiformes</taxon>
        <taxon>Ixodida</taxon>
        <taxon>Ixodoidea</taxon>
        <taxon>Ixodidae</taxon>
        <taxon>Hyalomminae</taxon>
        <taxon>Hyalomma</taxon>
    </lineage>
</organism>
<reference evidence="1" key="1">
    <citation type="submission" date="2020-05" db="EMBL/GenBank/DDBJ databases">
        <title>Large-scale comparative analyses of tick genomes elucidate their genetic diversity and vector capacities.</title>
        <authorList>
            <person name="Jia N."/>
            <person name="Wang J."/>
            <person name="Shi W."/>
            <person name="Du L."/>
            <person name="Sun Y."/>
            <person name="Zhan W."/>
            <person name="Jiang J."/>
            <person name="Wang Q."/>
            <person name="Zhang B."/>
            <person name="Ji P."/>
            <person name="Sakyi L.B."/>
            <person name="Cui X."/>
            <person name="Yuan T."/>
            <person name="Jiang B."/>
            <person name="Yang W."/>
            <person name="Lam T.T.-Y."/>
            <person name="Chang Q."/>
            <person name="Ding S."/>
            <person name="Wang X."/>
            <person name="Zhu J."/>
            <person name="Ruan X."/>
            <person name="Zhao L."/>
            <person name="Wei J."/>
            <person name="Que T."/>
            <person name="Du C."/>
            <person name="Cheng J."/>
            <person name="Dai P."/>
            <person name="Han X."/>
            <person name="Huang E."/>
            <person name="Gao Y."/>
            <person name="Liu J."/>
            <person name="Shao H."/>
            <person name="Ye R."/>
            <person name="Li L."/>
            <person name="Wei W."/>
            <person name="Wang X."/>
            <person name="Wang C."/>
            <person name="Yang T."/>
            <person name="Huo Q."/>
            <person name="Li W."/>
            <person name="Guo W."/>
            <person name="Chen H."/>
            <person name="Zhou L."/>
            <person name="Ni X."/>
            <person name="Tian J."/>
            <person name="Zhou Y."/>
            <person name="Sheng Y."/>
            <person name="Liu T."/>
            <person name="Pan Y."/>
            <person name="Xia L."/>
            <person name="Li J."/>
            <person name="Zhao F."/>
            <person name="Cao W."/>
        </authorList>
    </citation>
    <scope>NUCLEOTIDE SEQUENCE</scope>
    <source>
        <strain evidence="1">Hyas-2018</strain>
    </source>
</reference>